<feature type="compositionally biased region" description="Low complexity" evidence="1">
    <location>
        <begin position="60"/>
        <end position="77"/>
    </location>
</feature>
<dbReference type="OrthoDB" id="8936501at2759"/>
<accession>A0A9Q1F6C6</accession>
<evidence type="ECO:0000313" key="3">
    <source>
        <dbReference type="Proteomes" id="UP001152622"/>
    </source>
</evidence>
<comment type="caution">
    <text evidence="2">The sequence shown here is derived from an EMBL/GenBank/DDBJ whole genome shotgun (WGS) entry which is preliminary data.</text>
</comment>
<sequence length="285" mass="32221">MRRVKRERDQYVDEVRYWKVKTNSMIGEVESLKRDAVLSRRYREASPVKPEFSKRGGRMPVRSVASRSPSVSPVQARARSPVTPDYSPRREKEQTPSHPFSNMRLRQLRDLAKDIEAFDPSARNNNIETYIKDINYSLRFMPDASSTEKVMLIRKTTVRAVHEFMERQGSQVCDDYDRLCEALTVSDPSPAASKVYLIGWGEEPLGPDPVTSVVKVVPMDSRGPAPPLLQFLGELTQRGQAKRIYVTGDHSDGPPHPPITIDLYLPHVQEDTPAGGVTASQRTMD</sequence>
<feature type="compositionally biased region" description="Basic and acidic residues" evidence="1">
    <location>
        <begin position="42"/>
        <end position="54"/>
    </location>
</feature>
<feature type="region of interest" description="Disordered" evidence="1">
    <location>
        <begin position="42"/>
        <end position="101"/>
    </location>
</feature>
<dbReference type="AlphaFoldDB" id="A0A9Q1F6C6"/>
<organism evidence="2 3">
    <name type="scientific">Synaphobranchus kaupii</name>
    <name type="common">Kaup's arrowtooth eel</name>
    <dbReference type="NCBI Taxonomy" id="118154"/>
    <lineage>
        <taxon>Eukaryota</taxon>
        <taxon>Metazoa</taxon>
        <taxon>Chordata</taxon>
        <taxon>Craniata</taxon>
        <taxon>Vertebrata</taxon>
        <taxon>Euteleostomi</taxon>
        <taxon>Actinopterygii</taxon>
        <taxon>Neopterygii</taxon>
        <taxon>Teleostei</taxon>
        <taxon>Anguilliformes</taxon>
        <taxon>Synaphobranchidae</taxon>
        <taxon>Synaphobranchus</taxon>
    </lineage>
</organism>
<name>A0A9Q1F6C6_SYNKA</name>
<reference evidence="2" key="1">
    <citation type="journal article" date="2023" name="Science">
        <title>Genome structures resolve the early diversification of teleost fishes.</title>
        <authorList>
            <person name="Parey E."/>
            <person name="Louis A."/>
            <person name="Montfort J."/>
            <person name="Bouchez O."/>
            <person name="Roques C."/>
            <person name="Iampietro C."/>
            <person name="Lluch J."/>
            <person name="Castinel A."/>
            <person name="Donnadieu C."/>
            <person name="Desvignes T."/>
            <person name="Floi Bucao C."/>
            <person name="Jouanno E."/>
            <person name="Wen M."/>
            <person name="Mejri S."/>
            <person name="Dirks R."/>
            <person name="Jansen H."/>
            <person name="Henkel C."/>
            <person name="Chen W.J."/>
            <person name="Zahm M."/>
            <person name="Cabau C."/>
            <person name="Klopp C."/>
            <person name="Thompson A.W."/>
            <person name="Robinson-Rechavi M."/>
            <person name="Braasch I."/>
            <person name="Lecointre G."/>
            <person name="Bobe J."/>
            <person name="Postlethwait J.H."/>
            <person name="Berthelot C."/>
            <person name="Roest Crollius H."/>
            <person name="Guiguen Y."/>
        </authorList>
    </citation>
    <scope>NUCLEOTIDE SEQUENCE</scope>
    <source>
        <strain evidence="2">WJC10195</strain>
    </source>
</reference>
<keyword evidence="3" id="KW-1185">Reference proteome</keyword>
<evidence type="ECO:0000313" key="2">
    <source>
        <dbReference type="EMBL" id="KAJ8351979.1"/>
    </source>
</evidence>
<proteinExistence type="predicted"/>
<gene>
    <name evidence="2" type="ORF">SKAU_G00234550</name>
</gene>
<dbReference type="EMBL" id="JAINUF010000008">
    <property type="protein sequence ID" value="KAJ8351979.1"/>
    <property type="molecule type" value="Genomic_DNA"/>
</dbReference>
<protein>
    <submittedName>
        <fullName evidence="2">Uncharacterized protein</fullName>
    </submittedName>
</protein>
<dbReference type="Proteomes" id="UP001152622">
    <property type="component" value="Chromosome 8"/>
</dbReference>
<evidence type="ECO:0000256" key="1">
    <source>
        <dbReference type="SAM" id="MobiDB-lite"/>
    </source>
</evidence>